<sequence>MAISNRRLLLSTLGKSSPTTARLSSRGDVSLRIGAWNIDGTNSVHSTIIAMRRPAYSHVRRPMNMTRATILTSFAGSSSGGTDGLSDRITTRSPLTRSRLIAPRSPTVNAQSASCSRI</sequence>
<dbReference type="EMBL" id="LIAE01010175">
    <property type="protein sequence ID" value="PAV65989.1"/>
    <property type="molecule type" value="Genomic_DNA"/>
</dbReference>
<comment type="caution">
    <text evidence="2">The sequence shown here is derived from an EMBL/GenBank/DDBJ whole genome shotgun (WGS) entry which is preliminary data.</text>
</comment>
<proteinExistence type="predicted"/>
<name>A0A2A2JWP5_9BILA</name>
<dbReference type="AlphaFoldDB" id="A0A2A2JWP5"/>
<organism evidence="2 3">
    <name type="scientific">Diploscapter pachys</name>
    <dbReference type="NCBI Taxonomy" id="2018661"/>
    <lineage>
        <taxon>Eukaryota</taxon>
        <taxon>Metazoa</taxon>
        <taxon>Ecdysozoa</taxon>
        <taxon>Nematoda</taxon>
        <taxon>Chromadorea</taxon>
        <taxon>Rhabditida</taxon>
        <taxon>Rhabditina</taxon>
        <taxon>Rhabditomorpha</taxon>
        <taxon>Rhabditoidea</taxon>
        <taxon>Rhabditidae</taxon>
        <taxon>Diploscapter</taxon>
    </lineage>
</organism>
<reference evidence="2 3" key="1">
    <citation type="journal article" date="2017" name="Curr. Biol.">
        <title>Genome architecture and evolution of a unichromosomal asexual nematode.</title>
        <authorList>
            <person name="Fradin H."/>
            <person name="Zegar C."/>
            <person name="Gutwein M."/>
            <person name="Lucas J."/>
            <person name="Kovtun M."/>
            <person name="Corcoran D."/>
            <person name="Baugh L.R."/>
            <person name="Kiontke K."/>
            <person name="Gunsalus K."/>
            <person name="Fitch D.H."/>
            <person name="Piano F."/>
        </authorList>
    </citation>
    <scope>NUCLEOTIDE SEQUENCE [LARGE SCALE GENOMIC DNA]</scope>
    <source>
        <strain evidence="2">PF1309</strain>
    </source>
</reference>
<evidence type="ECO:0000313" key="3">
    <source>
        <dbReference type="Proteomes" id="UP000218231"/>
    </source>
</evidence>
<feature type="compositionally biased region" description="Polar residues" evidence="1">
    <location>
        <begin position="106"/>
        <end position="118"/>
    </location>
</feature>
<gene>
    <name evidence="2" type="ORF">WR25_19866</name>
</gene>
<accession>A0A2A2JWP5</accession>
<evidence type="ECO:0000313" key="2">
    <source>
        <dbReference type="EMBL" id="PAV65989.1"/>
    </source>
</evidence>
<protein>
    <submittedName>
        <fullName evidence="2">Uncharacterized protein</fullName>
    </submittedName>
</protein>
<evidence type="ECO:0000256" key="1">
    <source>
        <dbReference type="SAM" id="MobiDB-lite"/>
    </source>
</evidence>
<feature type="region of interest" description="Disordered" evidence="1">
    <location>
        <begin position="75"/>
        <end position="118"/>
    </location>
</feature>
<dbReference type="Proteomes" id="UP000218231">
    <property type="component" value="Unassembled WGS sequence"/>
</dbReference>
<keyword evidence="3" id="KW-1185">Reference proteome</keyword>